<organism evidence="2">
    <name type="scientific">marine metagenome</name>
    <dbReference type="NCBI Taxonomy" id="408172"/>
    <lineage>
        <taxon>unclassified sequences</taxon>
        <taxon>metagenomes</taxon>
        <taxon>ecological metagenomes</taxon>
    </lineage>
</organism>
<dbReference type="Gene3D" id="2.20.25.10">
    <property type="match status" value="1"/>
</dbReference>
<sequence>MDSDTACPNGGKHKLVTDHESGEMSCSKCGITTIVHEGTGD</sequence>
<dbReference type="SUPFAM" id="SSF57783">
    <property type="entry name" value="Zinc beta-ribbon"/>
    <property type="match status" value="1"/>
</dbReference>
<protein>
    <recommendedName>
        <fullName evidence="1">TFIIB-type domain-containing protein</fullName>
    </recommendedName>
</protein>
<gene>
    <name evidence="2" type="ORF">METZ01_LOCUS417631</name>
</gene>
<reference evidence="2" key="1">
    <citation type="submission" date="2018-05" db="EMBL/GenBank/DDBJ databases">
        <authorList>
            <person name="Lanie J.A."/>
            <person name="Ng W.-L."/>
            <person name="Kazmierczak K.M."/>
            <person name="Andrzejewski T.M."/>
            <person name="Davidsen T.M."/>
            <person name="Wayne K.J."/>
            <person name="Tettelin H."/>
            <person name="Glass J.I."/>
            <person name="Rusch D."/>
            <person name="Podicherti R."/>
            <person name="Tsui H.-C.T."/>
            <person name="Winkler M.E."/>
        </authorList>
    </citation>
    <scope>NUCLEOTIDE SEQUENCE</scope>
</reference>
<dbReference type="AlphaFoldDB" id="A0A382X0N8"/>
<accession>A0A382X0N8</accession>
<feature type="domain" description="TFIIB-type" evidence="1">
    <location>
        <begin position="6"/>
        <end position="30"/>
    </location>
</feature>
<dbReference type="InterPro" id="IPR013137">
    <property type="entry name" value="Znf_TFIIB"/>
</dbReference>
<dbReference type="Pfam" id="PF08271">
    <property type="entry name" value="Zn_Ribbon_TF"/>
    <property type="match status" value="1"/>
</dbReference>
<name>A0A382X0N8_9ZZZZ</name>
<dbReference type="EMBL" id="UINC01164108">
    <property type="protein sequence ID" value="SVD64777.1"/>
    <property type="molecule type" value="Genomic_DNA"/>
</dbReference>
<evidence type="ECO:0000259" key="1">
    <source>
        <dbReference type="Pfam" id="PF08271"/>
    </source>
</evidence>
<proteinExistence type="predicted"/>
<feature type="non-terminal residue" evidence="2">
    <location>
        <position position="41"/>
    </location>
</feature>
<evidence type="ECO:0000313" key="2">
    <source>
        <dbReference type="EMBL" id="SVD64777.1"/>
    </source>
</evidence>